<dbReference type="EMBL" id="SRLO01010695">
    <property type="protein sequence ID" value="TNN26226.1"/>
    <property type="molecule type" value="Genomic_DNA"/>
</dbReference>
<reference evidence="4 5" key="1">
    <citation type="submission" date="2019-03" db="EMBL/GenBank/DDBJ databases">
        <title>First draft genome of Liparis tanakae, snailfish: a comprehensive survey of snailfish specific genes.</title>
        <authorList>
            <person name="Kim W."/>
            <person name="Song I."/>
            <person name="Jeong J.-H."/>
            <person name="Kim D."/>
            <person name="Kim S."/>
            <person name="Ryu S."/>
            <person name="Song J.Y."/>
            <person name="Lee S.K."/>
        </authorList>
    </citation>
    <scope>NUCLEOTIDE SEQUENCE [LARGE SCALE GENOMIC DNA]</scope>
    <source>
        <tissue evidence="4">Muscle</tissue>
    </source>
</reference>
<dbReference type="GO" id="GO:0001678">
    <property type="term" value="P:intracellular glucose homeostasis"/>
    <property type="evidence" value="ECO:0007669"/>
    <property type="project" value="InterPro"/>
</dbReference>
<dbReference type="GO" id="GO:0006006">
    <property type="term" value="P:glucose metabolic process"/>
    <property type="evidence" value="ECO:0007669"/>
    <property type="project" value="TreeGrafter"/>
</dbReference>
<dbReference type="AlphaFoldDB" id="A0A4Z2EBK9"/>
<name>A0A4Z2EBK9_9TELE</name>
<gene>
    <name evidence="4" type="primary">Hk1_0</name>
    <name evidence="4" type="ORF">EYF80_063637</name>
</gene>
<dbReference type="Gene3D" id="3.40.367.20">
    <property type="match status" value="1"/>
</dbReference>
<keyword evidence="2 4" id="KW-0418">Kinase</keyword>
<evidence type="ECO:0000259" key="3">
    <source>
        <dbReference type="Pfam" id="PF03727"/>
    </source>
</evidence>
<dbReference type="OrthoDB" id="419537at2759"/>
<dbReference type="GO" id="GO:0005524">
    <property type="term" value="F:ATP binding"/>
    <property type="evidence" value="ECO:0007669"/>
    <property type="project" value="UniProtKB-UniRule"/>
</dbReference>
<dbReference type="GO" id="GO:0008865">
    <property type="term" value="F:fructokinase activity"/>
    <property type="evidence" value="ECO:0007669"/>
    <property type="project" value="TreeGrafter"/>
</dbReference>
<dbReference type="InterPro" id="IPR022673">
    <property type="entry name" value="Hexokinase_C"/>
</dbReference>
<keyword evidence="2" id="KW-0067">ATP-binding</keyword>
<sequence>MASGMYMGELVRLILVKMAKEGLLFEGRITPELLTKGKVETKHVSAIEKSKEGLKKCMETLTRLGVEPSAEDCLAVQHVCTIVSFRSANLVAATLGAILARLKESRGAARLRTTVGIDGSLYKMHPQ</sequence>
<dbReference type="PROSITE" id="PS51748">
    <property type="entry name" value="HEXOKINASE_2"/>
    <property type="match status" value="1"/>
</dbReference>
<keyword evidence="2" id="KW-0547">Nucleotide-binding</keyword>
<dbReference type="GO" id="GO:0005829">
    <property type="term" value="C:cytosol"/>
    <property type="evidence" value="ECO:0007669"/>
    <property type="project" value="TreeGrafter"/>
</dbReference>
<evidence type="ECO:0000313" key="4">
    <source>
        <dbReference type="EMBL" id="TNN26226.1"/>
    </source>
</evidence>
<dbReference type="SUPFAM" id="SSF53067">
    <property type="entry name" value="Actin-like ATPase domain"/>
    <property type="match status" value="1"/>
</dbReference>
<dbReference type="PANTHER" id="PTHR19443:SF4">
    <property type="entry name" value="HEXOKINASE-2"/>
    <property type="match status" value="1"/>
</dbReference>
<dbReference type="Proteomes" id="UP000314294">
    <property type="component" value="Unassembled WGS sequence"/>
</dbReference>
<dbReference type="PANTHER" id="PTHR19443">
    <property type="entry name" value="HEXOKINASE"/>
    <property type="match status" value="1"/>
</dbReference>
<organism evidence="4 5">
    <name type="scientific">Liparis tanakae</name>
    <name type="common">Tanaka's snailfish</name>
    <dbReference type="NCBI Taxonomy" id="230148"/>
    <lineage>
        <taxon>Eukaryota</taxon>
        <taxon>Metazoa</taxon>
        <taxon>Chordata</taxon>
        <taxon>Craniata</taxon>
        <taxon>Vertebrata</taxon>
        <taxon>Euteleostomi</taxon>
        <taxon>Actinopterygii</taxon>
        <taxon>Neopterygii</taxon>
        <taxon>Teleostei</taxon>
        <taxon>Neoteleostei</taxon>
        <taxon>Acanthomorphata</taxon>
        <taxon>Eupercaria</taxon>
        <taxon>Perciformes</taxon>
        <taxon>Cottioidei</taxon>
        <taxon>Cottales</taxon>
        <taxon>Liparidae</taxon>
        <taxon>Liparis</taxon>
    </lineage>
</organism>
<dbReference type="InterPro" id="IPR001312">
    <property type="entry name" value="Hexokinase"/>
</dbReference>
<keyword evidence="5" id="KW-1185">Reference proteome</keyword>
<comment type="pathway">
    <text evidence="1">Carbohydrate degradation; glycolysis; D-glyceraldehyde 3-phosphate and glycerone phosphate from D-glucose: step 1/4.</text>
</comment>
<dbReference type="GO" id="GO:0005739">
    <property type="term" value="C:mitochondrion"/>
    <property type="evidence" value="ECO:0007669"/>
    <property type="project" value="TreeGrafter"/>
</dbReference>
<proteinExistence type="inferred from homology"/>
<keyword evidence="2" id="KW-0808">Transferase</keyword>
<dbReference type="EC" id="2.7.1.-" evidence="2"/>
<dbReference type="GO" id="GO:0006096">
    <property type="term" value="P:glycolytic process"/>
    <property type="evidence" value="ECO:0007669"/>
    <property type="project" value="UniProtKB-KW"/>
</dbReference>
<evidence type="ECO:0000256" key="2">
    <source>
        <dbReference type="RuleBase" id="RU362007"/>
    </source>
</evidence>
<dbReference type="GO" id="GO:0005536">
    <property type="term" value="F:D-glucose binding"/>
    <property type="evidence" value="ECO:0007669"/>
    <property type="project" value="InterPro"/>
</dbReference>
<dbReference type="GO" id="GO:0004340">
    <property type="term" value="F:glucokinase activity"/>
    <property type="evidence" value="ECO:0007669"/>
    <property type="project" value="TreeGrafter"/>
</dbReference>
<comment type="caution">
    <text evidence="4">The sequence shown here is derived from an EMBL/GenBank/DDBJ whole genome shotgun (WGS) entry which is preliminary data.</text>
</comment>
<comment type="similarity">
    <text evidence="2">Belongs to the hexokinase family.</text>
</comment>
<feature type="domain" description="Hexokinase C-terminal" evidence="3">
    <location>
        <begin position="1"/>
        <end position="127"/>
    </location>
</feature>
<evidence type="ECO:0000313" key="5">
    <source>
        <dbReference type="Proteomes" id="UP000314294"/>
    </source>
</evidence>
<dbReference type="InterPro" id="IPR043129">
    <property type="entry name" value="ATPase_NBD"/>
</dbReference>
<accession>A0A4Z2EBK9</accession>
<keyword evidence="2" id="KW-0324">Glycolysis</keyword>
<evidence type="ECO:0000256" key="1">
    <source>
        <dbReference type="ARBA" id="ARBA00004888"/>
    </source>
</evidence>
<protein>
    <recommendedName>
        <fullName evidence="2">Phosphotransferase</fullName>
        <ecNumber evidence="2">2.7.1.-</ecNumber>
    </recommendedName>
</protein>
<dbReference type="Pfam" id="PF03727">
    <property type="entry name" value="Hexokinase_2"/>
    <property type="match status" value="1"/>
</dbReference>